<dbReference type="Pfam" id="PF11130">
    <property type="entry name" value="TraC_F_IV"/>
    <property type="match status" value="1"/>
</dbReference>
<accession>A0A918C7I6</accession>
<dbReference type="SUPFAM" id="SSF52540">
    <property type="entry name" value="P-loop containing nucleoside triphosphate hydrolases"/>
    <property type="match status" value="1"/>
</dbReference>
<comment type="caution">
    <text evidence="1">The sequence shown here is derived from an EMBL/GenBank/DDBJ whole genome shotgun (WGS) entry which is preliminary data.</text>
</comment>
<name>A0A918C7I6_9DEIO</name>
<reference evidence="1" key="1">
    <citation type="journal article" date="2014" name="Int. J. Syst. Evol. Microbiol.">
        <title>Complete genome sequence of Corynebacterium casei LMG S-19264T (=DSM 44701T), isolated from a smear-ripened cheese.</title>
        <authorList>
            <consortium name="US DOE Joint Genome Institute (JGI-PGF)"/>
            <person name="Walter F."/>
            <person name="Albersmeier A."/>
            <person name="Kalinowski J."/>
            <person name="Ruckert C."/>
        </authorList>
    </citation>
    <scope>NUCLEOTIDE SEQUENCE</scope>
    <source>
        <strain evidence="1">JCM 31311</strain>
    </source>
</reference>
<evidence type="ECO:0000313" key="2">
    <source>
        <dbReference type="Proteomes" id="UP000603865"/>
    </source>
</evidence>
<organism evidence="1 2">
    <name type="scientific">Deinococcus ruber</name>
    <dbReference type="NCBI Taxonomy" id="1848197"/>
    <lineage>
        <taxon>Bacteria</taxon>
        <taxon>Thermotogati</taxon>
        <taxon>Deinococcota</taxon>
        <taxon>Deinococci</taxon>
        <taxon>Deinococcales</taxon>
        <taxon>Deinococcaceae</taxon>
        <taxon>Deinococcus</taxon>
    </lineage>
</organism>
<dbReference type="Proteomes" id="UP000603865">
    <property type="component" value="Unassembled WGS sequence"/>
</dbReference>
<dbReference type="InterPro" id="IPR025955">
    <property type="entry name" value="TraC/Conjuga_ATPase"/>
</dbReference>
<reference evidence="1" key="2">
    <citation type="submission" date="2020-09" db="EMBL/GenBank/DDBJ databases">
        <authorList>
            <person name="Sun Q."/>
            <person name="Ohkuma M."/>
        </authorList>
    </citation>
    <scope>NUCLEOTIDE SEQUENCE</scope>
    <source>
        <strain evidence="1">JCM 31311</strain>
    </source>
</reference>
<dbReference type="Gene3D" id="3.40.50.300">
    <property type="entry name" value="P-loop containing nucleotide triphosphate hydrolases"/>
    <property type="match status" value="1"/>
</dbReference>
<evidence type="ECO:0000313" key="1">
    <source>
        <dbReference type="EMBL" id="GGR09740.1"/>
    </source>
</evidence>
<protein>
    <submittedName>
        <fullName evidence="1">Uncharacterized protein</fullName>
    </submittedName>
</protein>
<dbReference type="AlphaFoldDB" id="A0A918C7I6"/>
<dbReference type="InterPro" id="IPR027417">
    <property type="entry name" value="P-loop_NTPase"/>
</dbReference>
<proteinExistence type="predicted"/>
<keyword evidence="2" id="KW-1185">Reference proteome</keyword>
<dbReference type="Gene3D" id="1.10.8.730">
    <property type="match status" value="1"/>
</dbReference>
<sequence>MVRKLPPSPIQRAREYAARGKNLTTELPYMAIRRGMVLMRDGSVEFGIRNYPLSAARVSATNRSSIRERLRRAIIGTLPVGTRIRHYTISTTASEEALAPFLYDAETDNPVLKSLHEERQNTLRQLAHTGQLSDLQSFFTFRVPMPSRPKNADYYSSELQALMPNLLRLRRELAEQMMSSGMYCQAMNTQEVFAPIFRYFNPGLSLAGVPEYSSTLDTLALEHLDDASIQKNTLREQLACSALDHSNDGYLLLDNVYLTTVSMNKAGGSTTPGLTETVTRRLAGKNYVLLNEFVVSDSSTTRQKINEQLDSMEYEQVALNAGRETGRRIQIGEAILDNIEAGEVLGDWSSSVLLYAASETELQRMRVDAVTAYREMKGIRPVVGDAQNLDLFLDSAPFSGAEHPYHTKGYSKNFMDFVPIVGPWEGNPDPILTFRNPYGGLTGINPSSSSVNYGMVVAGEAGSGKTHLMQVLLSACAALGARSTCIDMKDGYIAAYESLQGAILEIAPGARLRNGEYVCINMFDLPKKDAQPTPDKMARILSIMAILDINTSALRRNILQNALQTLYLRHSEPIPDAERALYLPEDELGQPIPGAELPTYRYTGQARLRDLVNAVRNLNQLGSEGITDQSVKDELRLMARELEAYTAANNPGMGHFLDGFTTVELDNPHTYLRAKRMEEDSVMLRVGLLLMSDLVWKNGLDYPHDVKLNINEEVGVLAQIDGAMQLIRKQYKLGREYNFWPVAVSQEADDIAAIRGVTNNVSTVIIGSMKPEQARLAVQAFNLPGSVEELMDGLGGKPRLYREYVVVSFTSEGVIEGTRAALYTNELEMAMFSSKAEDKAKRERIQAEYGSSVSEAALILANKEMYAHD</sequence>
<gene>
    <name evidence="1" type="ORF">GCM10008957_23120</name>
</gene>
<dbReference type="EMBL" id="BMQL01000011">
    <property type="protein sequence ID" value="GGR09740.1"/>
    <property type="molecule type" value="Genomic_DNA"/>
</dbReference>